<dbReference type="AlphaFoldDB" id="A0A6J4U6G7"/>
<proteinExistence type="predicted"/>
<accession>A0A6J4U6G7</accession>
<sequence length="124" mass="13893">MVQKIGAQYLAKRFADQLMASPEPREEPEEVVRETTEVSGDLDGQIFHDEEGQPIGRAYLVRQVEVYVVSPTRAGAREELVRCLNEPDSRVYLREVDGRLSGVVYTPDPARTGERTGAMRADDV</sequence>
<name>A0A6J4U6G7_9BACT</name>
<reference evidence="1" key="1">
    <citation type="submission" date="2020-02" db="EMBL/GenBank/DDBJ databases">
        <authorList>
            <person name="Meier V. D."/>
        </authorList>
    </citation>
    <scope>NUCLEOTIDE SEQUENCE</scope>
    <source>
        <strain evidence="1">AVDCRST_MAG87</strain>
    </source>
</reference>
<dbReference type="EMBL" id="CADCWJ010000006">
    <property type="protein sequence ID" value="CAA9539934.1"/>
    <property type="molecule type" value="Genomic_DNA"/>
</dbReference>
<protein>
    <submittedName>
        <fullName evidence="1">Uncharacterized protein</fullName>
    </submittedName>
</protein>
<organism evidence="1">
    <name type="scientific">uncultured Thermomicrobiales bacterium</name>
    <dbReference type="NCBI Taxonomy" id="1645740"/>
    <lineage>
        <taxon>Bacteria</taxon>
        <taxon>Pseudomonadati</taxon>
        <taxon>Thermomicrobiota</taxon>
        <taxon>Thermomicrobia</taxon>
        <taxon>Thermomicrobiales</taxon>
        <taxon>environmental samples</taxon>
    </lineage>
</organism>
<evidence type="ECO:0000313" key="1">
    <source>
        <dbReference type="EMBL" id="CAA9539934.1"/>
    </source>
</evidence>
<gene>
    <name evidence="1" type="ORF">AVDCRST_MAG87-13</name>
</gene>